<dbReference type="InterPro" id="IPR005628">
    <property type="entry name" value="GspK"/>
</dbReference>
<keyword evidence="6 10" id="KW-0812">Transmembrane</keyword>
<sequence length="314" mass="33690">MRTPRTTGARHKRVSAFARRRARGVAFVLVLWVIAMLAILLGSFSLVARTENLQSRHLFDTTQARYAAEAGLNLAVFELRKADPLERWVADGRPYTFGYGDAELEVSITDDSGKIDINAADGAMLTNLLVAHGIELDKAQALSDAILDWREPGEAKRPNGAKAADYKAAGLSYGPANAPFNTVSELQQVLGMDYALYAQLEPALTIYSGRNQPSAAFAPLEALEALPGMTPEIARELIRQRQALAPGDIAGAGLTLPDGTPLIAGGGGLTYSVKSRAKLPNGASTTLDATIRMGGINTAGRPYVILRWRDRETS</sequence>
<evidence type="ECO:0000256" key="4">
    <source>
        <dbReference type="ARBA" id="ARBA00022475"/>
    </source>
</evidence>
<dbReference type="PANTHER" id="PTHR38831:SF2">
    <property type="entry name" value="TYPE II SECRETION SYSTEM PROTEIN K"/>
    <property type="match status" value="1"/>
</dbReference>
<keyword evidence="7" id="KW-0653">Protein transport</keyword>
<evidence type="ECO:0000256" key="3">
    <source>
        <dbReference type="ARBA" id="ARBA00022448"/>
    </source>
</evidence>
<evidence type="ECO:0000256" key="10">
    <source>
        <dbReference type="SAM" id="Phobius"/>
    </source>
</evidence>
<organism evidence="12 13">
    <name type="scientific">Dokdonella soli</name>
    <dbReference type="NCBI Taxonomy" id="529810"/>
    <lineage>
        <taxon>Bacteria</taxon>
        <taxon>Pseudomonadati</taxon>
        <taxon>Pseudomonadota</taxon>
        <taxon>Gammaproteobacteria</taxon>
        <taxon>Lysobacterales</taxon>
        <taxon>Rhodanobacteraceae</taxon>
        <taxon>Dokdonella</taxon>
    </lineage>
</organism>
<keyword evidence="8 10" id="KW-1133">Transmembrane helix</keyword>
<proteinExistence type="inferred from homology"/>
<name>A0ABP3TSU8_9GAMM</name>
<dbReference type="SUPFAM" id="SSF158544">
    <property type="entry name" value="GspK insert domain-like"/>
    <property type="match status" value="1"/>
</dbReference>
<keyword evidence="5" id="KW-0997">Cell inner membrane</keyword>
<dbReference type="PANTHER" id="PTHR38831">
    <property type="entry name" value="TYPE II SECRETION SYSTEM PROTEIN K"/>
    <property type="match status" value="1"/>
</dbReference>
<dbReference type="Pfam" id="PF21687">
    <property type="entry name" value="T2SSK_1st"/>
    <property type="match status" value="1"/>
</dbReference>
<dbReference type="RefSeq" id="WP_343789989.1">
    <property type="nucleotide sequence ID" value="NZ_BAAAEU010000007.1"/>
</dbReference>
<feature type="transmembrane region" description="Helical" evidence="10">
    <location>
        <begin position="21"/>
        <end position="47"/>
    </location>
</feature>
<evidence type="ECO:0000259" key="11">
    <source>
        <dbReference type="Pfam" id="PF21687"/>
    </source>
</evidence>
<evidence type="ECO:0000256" key="1">
    <source>
        <dbReference type="ARBA" id="ARBA00004533"/>
    </source>
</evidence>
<evidence type="ECO:0000256" key="9">
    <source>
        <dbReference type="ARBA" id="ARBA00023136"/>
    </source>
</evidence>
<keyword evidence="13" id="KW-1185">Reference proteome</keyword>
<keyword evidence="9 10" id="KW-0472">Membrane</keyword>
<dbReference type="EMBL" id="BAAAEU010000007">
    <property type="protein sequence ID" value="GAA0714299.1"/>
    <property type="molecule type" value="Genomic_DNA"/>
</dbReference>
<reference evidence="13" key="1">
    <citation type="journal article" date="2019" name="Int. J. Syst. Evol. Microbiol.">
        <title>The Global Catalogue of Microorganisms (GCM) 10K type strain sequencing project: providing services to taxonomists for standard genome sequencing and annotation.</title>
        <authorList>
            <consortium name="The Broad Institute Genomics Platform"/>
            <consortium name="The Broad Institute Genome Sequencing Center for Infectious Disease"/>
            <person name="Wu L."/>
            <person name="Ma J."/>
        </authorList>
    </citation>
    <scope>NUCLEOTIDE SEQUENCE [LARGE SCALE GENOMIC DNA]</scope>
    <source>
        <strain evidence="13">JCM 15421</strain>
    </source>
</reference>
<keyword evidence="4" id="KW-1003">Cell membrane</keyword>
<evidence type="ECO:0000256" key="5">
    <source>
        <dbReference type="ARBA" id="ARBA00022519"/>
    </source>
</evidence>
<evidence type="ECO:0000256" key="7">
    <source>
        <dbReference type="ARBA" id="ARBA00022927"/>
    </source>
</evidence>
<evidence type="ECO:0000256" key="2">
    <source>
        <dbReference type="ARBA" id="ARBA00007246"/>
    </source>
</evidence>
<comment type="similarity">
    <text evidence="2">Belongs to the GSP K family.</text>
</comment>
<evidence type="ECO:0000256" key="6">
    <source>
        <dbReference type="ARBA" id="ARBA00022692"/>
    </source>
</evidence>
<evidence type="ECO:0000256" key="8">
    <source>
        <dbReference type="ARBA" id="ARBA00022989"/>
    </source>
</evidence>
<keyword evidence="3" id="KW-0813">Transport</keyword>
<dbReference type="Proteomes" id="UP001501523">
    <property type="component" value="Unassembled WGS sequence"/>
</dbReference>
<comment type="caution">
    <text evidence="12">The sequence shown here is derived from an EMBL/GenBank/DDBJ whole genome shotgun (WGS) entry which is preliminary data.</text>
</comment>
<protein>
    <submittedName>
        <fullName evidence="12">Type II secretion system protein GspK</fullName>
    </submittedName>
</protein>
<dbReference type="Gene3D" id="1.10.40.60">
    <property type="entry name" value="EpsJ-like"/>
    <property type="match status" value="1"/>
</dbReference>
<dbReference type="InterPro" id="IPR049031">
    <property type="entry name" value="T2SSK_SAM-like_1st"/>
</dbReference>
<evidence type="ECO:0000313" key="13">
    <source>
        <dbReference type="Proteomes" id="UP001501523"/>
    </source>
</evidence>
<gene>
    <name evidence="12" type="ORF">GCM10009105_18700</name>
</gene>
<dbReference type="InterPro" id="IPR038072">
    <property type="entry name" value="GspK_central_sf"/>
</dbReference>
<feature type="domain" description="T2SS protein K first SAM-like" evidence="11">
    <location>
        <begin position="118"/>
        <end position="207"/>
    </location>
</feature>
<accession>A0ABP3TSU8</accession>
<comment type="subcellular location">
    <subcellularLocation>
        <location evidence="1">Cell inner membrane</location>
    </subcellularLocation>
</comment>
<evidence type="ECO:0000313" key="12">
    <source>
        <dbReference type="EMBL" id="GAA0714299.1"/>
    </source>
</evidence>